<evidence type="ECO:0000313" key="3">
    <source>
        <dbReference type="Proteomes" id="UP001152795"/>
    </source>
</evidence>
<dbReference type="Proteomes" id="UP001152795">
    <property type="component" value="Unassembled WGS sequence"/>
</dbReference>
<evidence type="ECO:0000259" key="1">
    <source>
        <dbReference type="Pfam" id="PF03445"/>
    </source>
</evidence>
<protein>
    <submittedName>
        <fullName evidence="2">Tetratricopeptide repeat</fullName>
    </submittedName>
</protein>
<dbReference type="EMBL" id="CACRXK020005863">
    <property type="protein sequence ID" value="CAB4007646.1"/>
    <property type="molecule type" value="Genomic_DNA"/>
</dbReference>
<sequence>METDTIYKALTKLGPSELIEIAKLALEKGELEIAEKTLTKAMRTVMLDNSCQRNPEPYLYLAEVLQRKAEEKKLELVERQRFLLHAAALCNFVRNYLKTEHVEAKLSKTLSTIVSRRLFDIQDNMVLMVGGNSLHCRFDSELKRNELKKLRDDVEKSLECMESRTKSSENQGVRQMMKDQTEQVKRLSDTISIRMKQFLAGIINECLELLGTPPCDYEVIVLGSLARNEMTPYSDFEWAILTSSEEEECKVFFRNLTNLVHLQVINLGETILPSMNIQSINGGWFFDDITARGVSFDGFLPQACKTPLGNMKEFDLIHTPEKMADFQNNDWYVRNWTLGDTLLTISPLQSDKHVLVDAYREEIAKSLSSPCDLETCEHDASCGSWPSRGSCRGLSTLREDLSRYGDVMTGNNDLDDGKFYDVKKEIYRLPDRVFAALAKCYEIDASGVFAILDVLYKRAIISSEARDNFASASAIAIKLRISTYIKAGKQGEKLMASSNEETKKLTSVYHMPNDEQLFHFFFIAIPLYEELQQFKAAGCVRPCLVNRSFFDDSDVTMGHVYCRLLNYAEALKCYQRALQRDSEKLSIEIRRIRISLFITKDTEVTEKIQENLDTLLWKINQSFSQSHHNSNQTMVATTPFINLLDMEECRQLLEVLLFASSYYDCHKYFVLAEKILAQCLAAEKSKRSAGKELLMMKFAFMNFYTKHFHESLIQQHNIDVVTSELTSLIDEEGINTKSIVWLNKLGEFLFIQGKFDKAYRCFQRALSMEYLLYGTKPNVNMMTSLNFLGMTSMYLFMYMESQFYFELLLQLYDAFGGPTARLMVKHTYLQLALLGVPMGYSVEKTVRYLENGLKVTTGIRNDTELILDCVIYCQLATTWHDKHNSDQAWKSALDGKTCLRNIVGVQARVTMTCLIAMTLGKIRKTNEGIGILKEEVQKLMCKSHMEQRAFCMMNLGKLCEEQGLASDAENYYKQALDVLVEMQNDKHIFYILECLTGISKTIMVNSRVSEARIFLDQAFNLAKKLTASKKKCSFLQEIGELYRHLCDINRARQCFDEAIRTCKESDIAKKLPFMQFQLEVKLGEMANNTSAVDSVDHEIGIPLEQRLEAQRSHYDRVADVLRQHVATGQVDSTTVMLFLSLASKFTSVDLDEKIELLLEALQVCEIVYGANKPNEMISTVLGQISDTYWMAGDKQAATKYRELLLRMEMELHLPNPVHKHISHNLASLSLCFLENPGDIDTIQRAYEFLLFAQKDTPPTNSAAKAAAARCFTSLGVLFYALGDLEKAETLNEMASQIFSEICVKKEKLLCKTTCEIMKKILMNLVMTQNILPSHKKELLTSIIEVFIADNNVKTGDEGLFKQAINPRQCGGFEECGKERCGITQAIATEKASLDSVEELSSLPTNHKNLQQGIYSWRTPDLERQKERLQSTLDEDPKTSKNCSSGRENLKSFIRTSVQSSDGVKPGEGDDSDSKTVDVLAQTLSQICIPVNQESLPDALVSPDSIKSTTDYLCRKLDLIESKLPSLATLTDALEYNKKIGNLQQVARISTSFQSQLLSVHENCPFDSGEKLINDAIKEKGDNKADIAVRYLDLASQLPSNWSRKAQILKLRGECYLSMGDCRTAVINLTEAARLFSNEALENRDYLYQYLKVLIGLIKSEMLCQNVVTAWRICQEEIKLVSDHELGETIHFQTVEFFYLAAKCVAILSESAENKDDKLGQACSLCQQALALSHKIDRKMEGSELMEELGNSEHGEFFALKCEIQLLLAAVFLKLQKEEEATRIVEEMKEFLINIAVVFESFSENYMAGGTPEFLKISRRLFSWIGRVLVMCDETEVSVTWLNKSLLAFFSAALPDTLSFYEEFLPLIHAVTITKSNATHESRSPFQQAVDMCKETSVKHFNDLYNFYAFLKSLANLYLNLGRTEEAIVVAETGLGISDLLWGSNVSDRMNNRSRMLLYLAQSHQINSTNSACDCSNEISLAEKYYLTDRGSTVDFALRKDLSYANFLCEQRRFAEADIVLRDINNLGKLVWNRFVFCNYFVRAFYGPGVQKSVEVDGELLATVGDILYSSMVPILVAIGKKDEAVAACENLTANSVDVHKAMIGQRRPCVPYLTEACHRELLSLASDEERKQLQNCDLPLSRTNLAKLYYILNEYTLALKYFPKDVESPDLVEMKIACLRLAGNDLVETNRGNESHLYFVPFLAMLQTKEGFLDQPFHNQCESLEGYSFANQYYVFRSLGRMLCARGNVDGAIKCFERCLDLDEDFTCDQNLVATLAELYQTKALTVEINNQDSCKSQMNPALSLFQKLLHTTGELTTFVECSFASLLSKLERYNEAVEHFENVIKRSDDTFISFADEDKPLLDVHLRREVEVSGKINIPIKVRAFYELILTYMNLNEVEKAQDIALQLENYVARFQSTPIYSLALSVVGYAHKVVGNKENAAEIFISVLEIIPEHLPVTEALESCCM</sequence>
<name>A0A6S7HRH8_PARCT</name>
<dbReference type="GO" id="GO:0008773">
    <property type="term" value="F:[protein-PII] uridylyltransferase activity"/>
    <property type="evidence" value="ECO:0007669"/>
    <property type="project" value="InterPro"/>
</dbReference>
<dbReference type="SMART" id="SM00028">
    <property type="entry name" value="TPR"/>
    <property type="match status" value="11"/>
</dbReference>
<dbReference type="SUPFAM" id="SSF48452">
    <property type="entry name" value="TPR-like"/>
    <property type="match status" value="2"/>
</dbReference>
<dbReference type="InterPro" id="IPR011990">
    <property type="entry name" value="TPR-like_helical_dom_sf"/>
</dbReference>
<feature type="domain" description="Protein-PII uridylyltransferase N-terminal" evidence="1">
    <location>
        <begin position="176"/>
        <end position="268"/>
    </location>
</feature>
<dbReference type="Pfam" id="PF03445">
    <property type="entry name" value="DUF294"/>
    <property type="match status" value="1"/>
</dbReference>
<organism evidence="2 3">
    <name type="scientific">Paramuricea clavata</name>
    <name type="common">Red gorgonian</name>
    <name type="synonym">Violescent sea-whip</name>
    <dbReference type="NCBI Taxonomy" id="317549"/>
    <lineage>
        <taxon>Eukaryota</taxon>
        <taxon>Metazoa</taxon>
        <taxon>Cnidaria</taxon>
        <taxon>Anthozoa</taxon>
        <taxon>Octocorallia</taxon>
        <taxon>Malacalcyonacea</taxon>
        <taxon>Plexauridae</taxon>
        <taxon>Paramuricea</taxon>
    </lineage>
</organism>
<comment type="caution">
    <text evidence="2">The sequence shown here is derived from an EMBL/GenBank/DDBJ whole genome shotgun (WGS) entry which is preliminary data.</text>
</comment>
<dbReference type="InterPro" id="IPR019734">
    <property type="entry name" value="TPR_rpt"/>
</dbReference>
<dbReference type="Pfam" id="PF13176">
    <property type="entry name" value="TPR_7"/>
    <property type="match status" value="1"/>
</dbReference>
<dbReference type="InterPro" id="IPR005105">
    <property type="entry name" value="GlnD_Uridyltrans_N"/>
</dbReference>
<dbReference type="OrthoDB" id="10375529at2759"/>
<dbReference type="PROSITE" id="PS50005">
    <property type="entry name" value="TPR"/>
    <property type="match status" value="2"/>
</dbReference>
<keyword evidence="3" id="KW-1185">Reference proteome</keyword>
<proteinExistence type="predicted"/>
<reference evidence="2" key="1">
    <citation type="submission" date="2020-04" db="EMBL/GenBank/DDBJ databases">
        <authorList>
            <person name="Alioto T."/>
            <person name="Alioto T."/>
            <person name="Gomez Garrido J."/>
        </authorList>
    </citation>
    <scope>NUCLEOTIDE SEQUENCE</scope>
    <source>
        <strain evidence="2">A484AB</strain>
    </source>
</reference>
<gene>
    <name evidence="2" type="ORF">PACLA_8A023960</name>
</gene>
<evidence type="ECO:0000313" key="2">
    <source>
        <dbReference type="EMBL" id="CAB4007646.1"/>
    </source>
</evidence>
<accession>A0A6S7HRH8</accession>
<dbReference type="PANTHER" id="PTHR19959">
    <property type="entry name" value="KINESIN LIGHT CHAIN"/>
    <property type="match status" value="1"/>
</dbReference>
<dbReference type="PANTHER" id="PTHR19959:SF119">
    <property type="entry name" value="FUNGAL LIPASE-LIKE DOMAIN-CONTAINING PROTEIN"/>
    <property type="match status" value="1"/>
</dbReference>
<dbReference type="Gene3D" id="1.25.40.10">
    <property type="entry name" value="Tetratricopeptide repeat domain"/>
    <property type="match status" value="6"/>
</dbReference>